<dbReference type="Proteomes" id="UP000218080">
    <property type="component" value="Unassembled WGS sequence"/>
</dbReference>
<accession>A0A6C1U2N1</accession>
<dbReference type="Pfam" id="PF22599">
    <property type="entry name" value="SecDF_P1_head"/>
    <property type="match status" value="1"/>
</dbReference>
<feature type="domain" description="Protein translocase subunit SecDF P1" evidence="11">
    <location>
        <begin position="143"/>
        <end position="199"/>
    </location>
</feature>
<dbReference type="Gene3D" id="3.30.70.3400">
    <property type="match status" value="1"/>
</dbReference>
<dbReference type="InterPro" id="IPR054384">
    <property type="entry name" value="SecDF_P1_head"/>
</dbReference>
<dbReference type="InterPro" id="IPR022645">
    <property type="entry name" value="SecD/SecF_bac"/>
</dbReference>
<proteinExistence type="inferred from homology"/>
<keyword evidence="6 9" id="KW-1133">Transmembrane helix</keyword>
<dbReference type="GO" id="GO:0006605">
    <property type="term" value="P:protein targeting"/>
    <property type="evidence" value="ECO:0007669"/>
    <property type="project" value="UniProtKB-UniRule"/>
</dbReference>
<comment type="similarity">
    <text evidence="9">Belongs to the SecD/SecF family. SecD subfamily.</text>
</comment>
<dbReference type="InterPro" id="IPR048634">
    <property type="entry name" value="SecD_SecF_C"/>
</dbReference>
<dbReference type="NCBIfam" id="TIGR00916">
    <property type="entry name" value="2A0604s01"/>
    <property type="match status" value="1"/>
</dbReference>
<dbReference type="NCBIfam" id="TIGR01129">
    <property type="entry name" value="secD"/>
    <property type="match status" value="1"/>
</dbReference>
<comment type="subcellular location">
    <subcellularLocation>
        <location evidence="1 9">Cell membrane</location>
        <topology evidence="1 9">Multi-pass membrane protein</topology>
    </subcellularLocation>
</comment>
<evidence type="ECO:0000256" key="4">
    <source>
        <dbReference type="ARBA" id="ARBA00022692"/>
    </source>
</evidence>
<keyword evidence="5 9" id="KW-0653">Protein transport</keyword>
<dbReference type="Pfam" id="PF21760">
    <property type="entry name" value="SecD_1st"/>
    <property type="match status" value="1"/>
</dbReference>
<dbReference type="EMBL" id="NWVJ02000045">
    <property type="protein sequence ID" value="TVS98748.1"/>
    <property type="molecule type" value="Genomic_DNA"/>
</dbReference>
<dbReference type="PANTHER" id="PTHR30081:SF1">
    <property type="entry name" value="PROTEIN TRANSLOCASE SUBUNIT SECD"/>
    <property type="match status" value="1"/>
</dbReference>
<keyword evidence="3 9" id="KW-1003">Cell membrane</keyword>
<evidence type="ECO:0000256" key="9">
    <source>
        <dbReference type="HAMAP-Rule" id="MF_01463"/>
    </source>
</evidence>
<feature type="transmembrane region" description="Helical" evidence="9">
    <location>
        <begin position="345"/>
        <end position="363"/>
    </location>
</feature>
<keyword evidence="7 9" id="KW-0811">Translocation</keyword>
<dbReference type="InterPro" id="IPR022813">
    <property type="entry name" value="SecD/SecF_arch_bac"/>
</dbReference>
<dbReference type="InterPro" id="IPR005791">
    <property type="entry name" value="SecD"/>
</dbReference>
<keyword evidence="4 9" id="KW-0812">Transmembrane</keyword>
<comment type="caution">
    <text evidence="13">The sequence shown here is derived from an EMBL/GenBank/DDBJ whole genome shotgun (WGS) entry which is preliminary data.</text>
</comment>
<reference evidence="13" key="1">
    <citation type="submission" date="2019-07" db="EMBL/GenBank/DDBJ databases">
        <title>Genome assemblies of Wolbachia strains wAlbA and wAlbB in wild caught Aedes albopictus specimens.</title>
        <authorList>
            <person name="Kulkarni A."/>
            <person name="Yu W."/>
            <person name="Xue R.-D."/>
            <person name="Ma Y."/>
            <person name="Xu J."/>
        </authorList>
    </citation>
    <scope>NUCLEOTIDE SEQUENCE</scope>
    <source>
        <strain evidence="13">HN2016</strain>
    </source>
</reference>
<feature type="transmembrane region" description="Helical" evidence="9">
    <location>
        <begin position="441"/>
        <end position="463"/>
    </location>
</feature>
<feature type="domain" description="Protein export membrane protein SecD/SecF C-terminal" evidence="10">
    <location>
        <begin position="327"/>
        <end position="493"/>
    </location>
</feature>
<dbReference type="Gene3D" id="3.30.1360.200">
    <property type="match status" value="1"/>
</dbReference>
<dbReference type="GO" id="GO:0005886">
    <property type="term" value="C:plasma membrane"/>
    <property type="evidence" value="ECO:0007669"/>
    <property type="project" value="UniProtKB-SubCell"/>
</dbReference>
<dbReference type="Gene3D" id="1.20.1640.10">
    <property type="entry name" value="Multidrug efflux transporter AcrB transmembrane domain"/>
    <property type="match status" value="1"/>
</dbReference>
<feature type="transmembrane region" description="Helical" evidence="9">
    <location>
        <begin position="469"/>
        <end position="493"/>
    </location>
</feature>
<dbReference type="GO" id="GO:0065002">
    <property type="term" value="P:intracellular protein transmembrane transport"/>
    <property type="evidence" value="ECO:0007669"/>
    <property type="project" value="UniProtKB-UniRule"/>
</dbReference>
<evidence type="ECO:0000256" key="3">
    <source>
        <dbReference type="ARBA" id="ARBA00022475"/>
    </source>
</evidence>
<dbReference type="FunFam" id="1.20.1640.10:FF:000004">
    <property type="entry name" value="Protein translocase subunit SecD"/>
    <property type="match status" value="1"/>
</dbReference>
<protein>
    <recommendedName>
        <fullName evidence="9">Protein translocase subunit SecD</fullName>
    </recommendedName>
</protein>
<evidence type="ECO:0000259" key="12">
    <source>
        <dbReference type="Pfam" id="PF22599"/>
    </source>
</evidence>
<evidence type="ECO:0000256" key="1">
    <source>
        <dbReference type="ARBA" id="ARBA00004651"/>
    </source>
</evidence>
<dbReference type="Pfam" id="PF02355">
    <property type="entry name" value="SecD_SecF_C"/>
    <property type="match status" value="1"/>
</dbReference>
<dbReference type="GO" id="GO:0015450">
    <property type="term" value="F:protein-transporting ATPase activity"/>
    <property type="evidence" value="ECO:0007669"/>
    <property type="project" value="InterPro"/>
</dbReference>
<name>A0A6C1U2N1_WOLPI</name>
<evidence type="ECO:0000256" key="6">
    <source>
        <dbReference type="ARBA" id="ARBA00022989"/>
    </source>
</evidence>
<dbReference type="AlphaFoldDB" id="A0A6C1U2N1"/>
<comment type="function">
    <text evidence="9">Part of the Sec protein translocase complex. Interacts with the SecYEG preprotein conducting channel. SecDF uses the proton motive force (PMF) to complete protein translocation after the ATP-dependent function of SecA.</text>
</comment>
<keyword evidence="8 9" id="KW-0472">Membrane</keyword>
<evidence type="ECO:0000313" key="13">
    <source>
        <dbReference type="EMBL" id="TVS98748.1"/>
    </source>
</evidence>
<evidence type="ECO:0000259" key="10">
    <source>
        <dbReference type="Pfam" id="PF02355"/>
    </source>
</evidence>
<dbReference type="InterPro" id="IPR048631">
    <property type="entry name" value="SecD_1st"/>
</dbReference>
<evidence type="ECO:0000256" key="2">
    <source>
        <dbReference type="ARBA" id="ARBA00022448"/>
    </source>
</evidence>
<sequence>MYNRLIVKSFSVLCICLLALYITLPNFFDNKLFISKKRINLGLDLKGGASLLLNIDLDFYFKEKLSMLAGEIKETLLTKNIESNVQNSEQVIVTLNNIDDYKKASVLINAINPNLELNRKDSSILISYKSHYKNSLISEVAAESINNVQRRLDKLGTKEVSVQKQGQNKILVQVPGVEDTQQIKSLLGKTAKLTFHLANTNIAKVQDIDHETTVMLKDSLGNSYPIFRKTEIGGDSLVNVSVRFGHLGKPTVHFKFDSIASKRFAKITKENMGKPFAIVLDNTVLTVPTIREPILNGEGEISGNFTEKQASELAILLKSGALPAPLKIIEEKNIGPSLGEESIKAGEMAATISIIAVALFIIITYGKLGILASVALFSNVILILSILTLLEATLTLPGIAGIALTVGMAVDANVLIFERIREEIKSGKRVERAIEEGFKNAIKTILDSNITTLIAAGIMFIIGSGAIRGFSITLSIGVLCSMFSAIIVTKLLIELCINPKELVLY</sequence>
<dbReference type="PRINTS" id="PR01755">
    <property type="entry name" value="SECFTRNLCASE"/>
</dbReference>
<evidence type="ECO:0000256" key="8">
    <source>
        <dbReference type="ARBA" id="ARBA00023136"/>
    </source>
</evidence>
<dbReference type="HAMAP" id="MF_01463_B">
    <property type="entry name" value="SecD_B"/>
    <property type="match status" value="1"/>
</dbReference>
<evidence type="ECO:0000256" key="5">
    <source>
        <dbReference type="ARBA" id="ARBA00022927"/>
    </source>
</evidence>
<dbReference type="PANTHER" id="PTHR30081">
    <property type="entry name" value="PROTEIN-EXPORT MEMBRANE PROTEIN SEC"/>
    <property type="match status" value="1"/>
</dbReference>
<keyword evidence="2 9" id="KW-0813">Transport</keyword>
<comment type="subunit">
    <text evidence="9">Forms a complex with SecF. Part of the essential Sec protein translocation apparatus which comprises SecA, SecYEG and auxiliary proteins SecDF-YajC and YidC.</text>
</comment>
<evidence type="ECO:0000259" key="11">
    <source>
        <dbReference type="Pfam" id="PF21760"/>
    </source>
</evidence>
<feature type="domain" description="SecDF P1 head subdomain" evidence="12">
    <location>
        <begin position="220"/>
        <end position="324"/>
    </location>
</feature>
<dbReference type="GO" id="GO:0043952">
    <property type="term" value="P:protein transport by the Sec complex"/>
    <property type="evidence" value="ECO:0007669"/>
    <property type="project" value="UniProtKB-UniRule"/>
</dbReference>
<dbReference type="SUPFAM" id="SSF82866">
    <property type="entry name" value="Multidrug efflux transporter AcrB transmembrane domain"/>
    <property type="match status" value="1"/>
</dbReference>
<evidence type="ECO:0000256" key="7">
    <source>
        <dbReference type="ARBA" id="ARBA00023010"/>
    </source>
</evidence>
<comment type="caution">
    <text evidence="9">Lacks conserved residue(s) required for the propagation of feature annotation.</text>
</comment>
<feature type="transmembrane region" description="Helical" evidence="9">
    <location>
        <begin position="396"/>
        <end position="420"/>
    </location>
</feature>
<feature type="transmembrane region" description="Helical" evidence="9">
    <location>
        <begin position="370"/>
        <end position="390"/>
    </location>
</feature>
<organism evidence="13">
    <name type="scientific">Wolbachia pipientis</name>
    <dbReference type="NCBI Taxonomy" id="955"/>
    <lineage>
        <taxon>Bacteria</taxon>
        <taxon>Pseudomonadati</taxon>
        <taxon>Pseudomonadota</taxon>
        <taxon>Alphaproteobacteria</taxon>
        <taxon>Rickettsiales</taxon>
        <taxon>Anaplasmataceae</taxon>
        <taxon>Wolbachieae</taxon>
        <taxon>Wolbachia</taxon>
    </lineage>
</organism>
<gene>
    <name evidence="9 13" type="primary">secD</name>
    <name evidence="13" type="ORF">COM42_000985</name>
</gene>
<dbReference type="InterPro" id="IPR055344">
    <property type="entry name" value="SecD_SecF_C_bact"/>
</dbReference>